<keyword evidence="3" id="KW-1185">Reference proteome</keyword>
<reference evidence="2 3" key="1">
    <citation type="submission" date="2020-02" db="EMBL/GenBank/DDBJ databases">
        <authorList>
            <person name="Zheng R.K."/>
            <person name="Sun C.M."/>
        </authorList>
    </citation>
    <scope>NUCLEOTIDE SEQUENCE [LARGE SCALE GENOMIC DNA]</scope>
    <source>
        <strain evidence="3">rifampicinis</strain>
    </source>
</reference>
<dbReference type="AlphaFoldDB" id="A0A7S8E7Z7"/>
<dbReference type="Gene3D" id="3.20.100.30">
    <property type="entry name" value="VTC, catalytic tunnel domain"/>
    <property type="match status" value="1"/>
</dbReference>
<evidence type="ECO:0000313" key="3">
    <source>
        <dbReference type="Proteomes" id="UP000594468"/>
    </source>
</evidence>
<evidence type="ECO:0000313" key="2">
    <source>
        <dbReference type="EMBL" id="QPC82031.1"/>
    </source>
</evidence>
<dbReference type="InterPro" id="IPR042267">
    <property type="entry name" value="VTC_sf"/>
</dbReference>
<organism evidence="2 3">
    <name type="scientific">Phototrophicus methaneseepsis</name>
    <dbReference type="NCBI Taxonomy" id="2710758"/>
    <lineage>
        <taxon>Bacteria</taxon>
        <taxon>Bacillati</taxon>
        <taxon>Chloroflexota</taxon>
        <taxon>Candidatus Thermofontia</taxon>
        <taxon>Phototrophicales</taxon>
        <taxon>Phototrophicaceae</taxon>
        <taxon>Phototrophicus</taxon>
    </lineage>
</organism>
<sequence length="274" mass="32090">MINIDTLLRHSMKPNKDTDLQQALASFSPIHLQDMANVSLLNRIDTKYMMPLSELPQILAQLQTQYRILDIDGTRLNQYHTVYFDESGFTFYNQHHNQYGTRYKVRARQYVDTELMFFEVKHKSNRKRTIKSRLPLDSARDLNPAQINAFVDLYVPVDSTRLEPKLWNDYRRLTLVGKTRPERVTIDLDLAFGWHDDFAELPGIAIAEVKQEKFSQDSAFIQQMRRMGIRSTSFSKYCSGVYLLYEEVKRNNFKPVMRQVSKLVEQEGLHGSAQ</sequence>
<dbReference type="RefSeq" id="WP_195170101.1">
    <property type="nucleotide sequence ID" value="NZ_CP062983.1"/>
</dbReference>
<dbReference type="EMBL" id="CP062983">
    <property type="protein sequence ID" value="QPC82031.1"/>
    <property type="molecule type" value="Genomic_DNA"/>
</dbReference>
<dbReference type="GO" id="GO:0006799">
    <property type="term" value="P:polyphosphate biosynthetic process"/>
    <property type="evidence" value="ECO:0007669"/>
    <property type="project" value="UniProtKB-ARBA"/>
</dbReference>
<dbReference type="Proteomes" id="UP000594468">
    <property type="component" value="Chromosome"/>
</dbReference>
<gene>
    <name evidence="2" type="ORF">G4Y79_20435</name>
</gene>
<proteinExistence type="predicted"/>
<dbReference type="CDD" id="cd07750">
    <property type="entry name" value="PolyPPase_VTC_like"/>
    <property type="match status" value="1"/>
</dbReference>
<feature type="domain" description="VTC" evidence="1">
    <location>
        <begin position="42"/>
        <end position="245"/>
    </location>
</feature>
<evidence type="ECO:0000259" key="1">
    <source>
        <dbReference type="Pfam" id="PF09359"/>
    </source>
</evidence>
<dbReference type="KEGG" id="pmet:G4Y79_20435"/>
<dbReference type="Pfam" id="PF09359">
    <property type="entry name" value="VTC"/>
    <property type="match status" value="1"/>
</dbReference>
<dbReference type="InterPro" id="IPR018966">
    <property type="entry name" value="VTC_domain"/>
</dbReference>
<accession>A0A7S8E7Z7</accession>
<name>A0A7S8E7Z7_9CHLR</name>
<protein>
    <submittedName>
        <fullName evidence="2">Polyphosphate polymerase domain-containing protein</fullName>
    </submittedName>
</protein>